<keyword evidence="3" id="KW-0804">Transcription</keyword>
<dbReference type="PANTHER" id="PTHR46797:SF23">
    <property type="entry name" value="HTH-TYPE TRANSCRIPTIONAL REGULATOR SUTR"/>
    <property type="match status" value="1"/>
</dbReference>
<dbReference type="InterPro" id="IPR010982">
    <property type="entry name" value="Lambda_DNA-bd_dom_sf"/>
</dbReference>
<comment type="caution">
    <text evidence="5">The sequence shown here is derived from an EMBL/GenBank/DDBJ whole genome shotgun (WGS) entry which is preliminary data.</text>
</comment>
<accession>A0A2T6BJM0</accession>
<dbReference type="PANTHER" id="PTHR46797">
    <property type="entry name" value="HTH-TYPE TRANSCRIPTIONAL REGULATOR"/>
    <property type="match status" value="1"/>
</dbReference>
<reference evidence="5 6" key="1">
    <citation type="submission" date="2018-04" db="EMBL/GenBank/DDBJ databases">
        <title>Genomic Encyclopedia of Archaeal and Bacterial Type Strains, Phase II (KMG-II): from individual species to whole genera.</title>
        <authorList>
            <person name="Goeker M."/>
        </authorList>
    </citation>
    <scope>NUCLEOTIDE SEQUENCE [LARGE SCALE GENOMIC DNA]</scope>
    <source>
        <strain evidence="5 6">DSM 100977</strain>
    </source>
</reference>
<organism evidence="5 6">
    <name type="scientific">Litoreibacter ponti</name>
    <dbReference type="NCBI Taxonomy" id="1510457"/>
    <lineage>
        <taxon>Bacteria</taxon>
        <taxon>Pseudomonadati</taxon>
        <taxon>Pseudomonadota</taxon>
        <taxon>Alphaproteobacteria</taxon>
        <taxon>Rhodobacterales</taxon>
        <taxon>Roseobacteraceae</taxon>
        <taxon>Litoreibacter</taxon>
    </lineage>
</organism>
<evidence type="ECO:0000256" key="1">
    <source>
        <dbReference type="ARBA" id="ARBA00023015"/>
    </source>
</evidence>
<feature type="domain" description="HTH cro/C1-type" evidence="4">
    <location>
        <begin position="11"/>
        <end position="65"/>
    </location>
</feature>
<keyword evidence="6" id="KW-1185">Reference proteome</keyword>
<dbReference type="Gene3D" id="1.10.260.40">
    <property type="entry name" value="lambda repressor-like DNA-binding domains"/>
    <property type="match status" value="1"/>
</dbReference>
<evidence type="ECO:0000259" key="4">
    <source>
        <dbReference type="PROSITE" id="PS50943"/>
    </source>
</evidence>
<sequence length="435" mass="46866">MPKSALTGSRIREHRLMRGFKQADLARQIGISASYLNLIEHNRRRIGGKTLLALSEALQIEASQLSQGAEQSVVSELQDAAAAAEDGTPIELDQIDELVARFPGWAARITAQHRQIQALEQTVGGLNDRLTHDPVLSEKMHEVLSTVAAIRSTASILVATPDLGSDWQTRFYNNIDTESRRLADSSATMAAHLDRLSRQEQGVVTPPEAVFAALDARGHHIAALEGPDADVDQAISEMSELDTHTARTHAKRVFAIYRADAKLMPLEPFSEAAQATSCDPAALAAQFHAPLEAVFRRLANLPRSPWLPDIGFVSCDASGALIARKQPSGFALPRFGAGCPLWPLFSVLSTPGRARRARIASDGGAEYVSYAVAHAAGPVQFDAAQTYHATMLLVAQDPDPEADALPVGPTCRICARADCAARREPSVLEQGMARL</sequence>
<dbReference type="EMBL" id="QBKS01000001">
    <property type="protein sequence ID" value="PTX56263.1"/>
    <property type="molecule type" value="Genomic_DNA"/>
</dbReference>
<name>A0A2T6BJM0_9RHOB</name>
<evidence type="ECO:0000313" key="5">
    <source>
        <dbReference type="EMBL" id="PTX56263.1"/>
    </source>
</evidence>
<dbReference type="RefSeq" id="WP_107844481.1">
    <property type="nucleotide sequence ID" value="NZ_QBKS01000001.1"/>
</dbReference>
<evidence type="ECO:0000256" key="3">
    <source>
        <dbReference type="ARBA" id="ARBA00023163"/>
    </source>
</evidence>
<dbReference type="SUPFAM" id="SSF47413">
    <property type="entry name" value="lambda repressor-like DNA-binding domains"/>
    <property type="match status" value="1"/>
</dbReference>
<dbReference type="GO" id="GO:0003700">
    <property type="term" value="F:DNA-binding transcription factor activity"/>
    <property type="evidence" value="ECO:0007669"/>
    <property type="project" value="TreeGrafter"/>
</dbReference>
<proteinExistence type="predicted"/>
<dbReference type="GO" id="GO:0005829">
    <property type="term" value="C:cytosol"/>
    <property type="evidence" value="ECO:0007669"/>
    <property type="project" value="TreeGrafter"/>
</dbReference>
<dbReference type="Proteomes" id="UP000243978">
    <property type="component" value="Unassembled WGS sequence"/>
</dbReference>
<dbReference type="InterPro" id="IPR050807">
    <property type="entry name" value="TransReg_Diox_bact_type"/>
</dbReference>
<dbReference type="CDD" id="cd00093">
    <property type="entry name" value="HTH_XRE"/>
    <property type="match status" value="1"/>
</dbReference>
<dbReference type="InterPro" id="IPR001387">
    <property type="entry name" value="Cro/C1-type_HTH"/>
</dbReference>
<keyword evidence="1" id="KW-0805">Transcription regulation</keyword>
<dbReference type="GO" id="GO:0003677">
    <property type="term" value="F:DNA binding"/>
    <property type="evidence" value="ECO:0007669"/>
    <property type="project" value="UniProtKB-KW"/>
</dbReference>
<evidence type="ECO:0000313" key="6">
    <source>
        <dbReference type="Proteomes" id="UP000243978"/>
    </source>
</evidence>
<evidence type="ECO:0000256" key="2">
    <source>
        <dbReference type="ARBA" id="ARBA00023125"/>
    </source>
</evidence>
<dbReference type="AlphaFoldDB" id="A0A2T6BJM0"/>
<dbReference type="SMART" id="SM00530">
    <property type="entry name" value="HTH_XRE"/>
    <property type="match status" value="1"/>
</dbReference>
<dbReference type="Pfam" id="PF01381">
    <property type="entry name" value="HTH_3"/>
    <property type="match status" value="1"/>
</dbReference>
<gene>
    <name evidence="5" type="ORF">C8N43_0918</name>
</gene>
<dbReference type="PROSITE" id="PS50943">
    <property type="entry name" value="HTH_CROC1"/>
    <property type="match status" value="1"/>
</dbReference>
<dbReference type="Pfam" id="PF09856">
    <property type="entry name" value="ScfRs"/>
    <property type="match status" value="1"/>
</dbReference>
<protein>
    <recommendedName>
        <fullName evidence="4">HTH cro/C1-type domain-containing protein</fullName>
    </recommendedName>
</protein>
<dbReference type="InterPro" id="IPR018653">
    <property type="entry name" value="ScfR_C"/>
</dbReference>
<dbReference type="OrthoDB" id="7790108at2"/>
<keyword evidence="2" id="KW-0238">DNA-binding</keyword>